<feature type="region of interest" description="Disordered" evidence="1">
    <location>
        <begin position="289"/>
        <end position="355"/>
    </location>
</feature>
<organism evidence="2">
    <name type="scientific">Darwinula stevensoni</name>
    <dbReference type="NCBI Taxonomy" id="69355"/>
    <lineage>
        <taxon>Eukaryota</taxon>
        <taxon>Metazoa</taxon>
        <taxon>Ecdysozoa</taxon>
        <taxon>Arthropoda</taxon>
        <taxon>Crustacea</taxon>
        <taxon>Oligostraca</taxon>
        <taxon>Ostracoda</taxon>
        <taxon>Podocopa</taxon>
        <taxon>Podocopida</taxon>
        <taxon>Darwinulocopina</taxon>
        <taxon>Darwinuloidea</taxon>
        <taxon>Darwinulidae</taxon>
        <taxon>Darwinula</taxon>
    </lineage>
</organism>
<proteinExistence type="predicted"/>
<reference evidence="2" key="1">
    <citation type="submission" date="2020-11" db="EMBL/GenBank/DDBJ databases">
        <authorList>
            <person name="Tran Van P."/>
        </authorList>
    </citation>
    <scope>NUCLEOTIDE SEQUENCE</scope>
</reference>
<dbReference type="EMBL" id="CAJPEV010000546">
    <property type="protein sequence ID" value="CAG0886335.1"/>
    <property type="molecule type" value="Genomic_DNA"/>
</dbReference>
<evidence type="ECO:0000256" key="1">
    <source>
        <dbReference type="SAM" id="MobiDB-lite"/>
    </source>
</evidence>
<dbReference type="Proteomes" id="UP000677054">
    <property type="component" value="Unassembled WGS sequence"/>
</dbReference>
<keyword evidence="3" id="KW-1185">Reference proteome</keyword>
<dbReference type="EMBL" id="LR900063">
    <property type="protein sequence ID" value="CAD7244023.1"/>
    <property type="molecule type" value="Genomic_DNA"/>
</dbReference>
<name>A0A7R8XB76_9CRUS</name>
<evidence type="ECO:0000313" key="2">
    <source>
        <dbReference type="EMBL" id="CAD7244023.1"/>
    </source>
</evidence>
<feature type="region of interest" description="Disordered" evidence="1">
    <location>
        <begin position="25"/>
        <end position="59"/>
    </location>
</feature>
<feature type="compositionally biased region" description="Low complexity" evidence="1">
    <location>
        <begin position="47"/>
        <end position="59"/>
    </location>
</feature>
<sequence length="355" mass="38969">MRTEHAAEVAVSSSRNMIATDEALHWMPVNTSTEDDEEKPRGLYQLPPTHSSPFTPSSFSTPVRVLPLSDLHPPERNLTKRNPVGNVKMSRGRRMVARDANHGAFAKGRLVLQERRGPQGSRGVKEFQGTWGRRDHLVPLDVEESKDPSEPRVWLGATEPMGDRVNLDDMGSQVQEDHLETWDPRDPEVNLGKGASILPVPKETLEMTAGLASRDHQVVQGEKGRQATKGTTSRGIWVHVEIQVTLSDTTMRGMLQKERAIEITGEPGPPGPPGPQLFLQEETAYTLKIKGPTGDTGDEGSRGALGPPGPPGDQGRPENLDMMGPQEYKDPRDHPDLTTSVLANPPPVLRGYKDQ</sequence>
<gene>
    <name evidence="2" type="ORF">DSTB1V02_LOCUS3928</name>
</gene>
<evidence type="ECO:0000313" key="3">
    <source>
        <dbReference type="Proteomes" id="UP000677054"/>
    </source>
</evidence>
<feature type="compositionally biased region" description="Basic and acidic residues" evidence="1">
    <location>
        <begin position="327"/>
        <end position="336"/>
    </location>
</feature>
<dbReference type="AlphaFoldDB" id="A0A7R8XB76"/>
<accession>A0A7R8XB76</accession>
<protein>
    <submittedName>
        <fullName evidence="2">Uncharacterized protein</fullName>
    </submittedName>
</protein>